<protein>
    <submittedName>
        <fullName evidence="1">Uncharacterized protein</fullName>
    </submittedName>
</protein>
<dbReference type="EMBL" id="CM037614">
    <property type="protein sequence ID" value="KAH8016992.1"/>
    <property type="molecule type" value="Genomic_DNA"/>
</dbReference>
<gene>
    <name evidence="1" type="ORF">K3G42_025168</name>
</gene>
<organism evidence="1 2">
    <name type="scientific">Sphaerodactylus townsendi</name>
    <dbReference type="NCBI Taxonomy" id="933632"/>
    <lineage>
        <taxon>Eukaryota</taxon>
        <taxon>Metazoa</taxon>
        <taxon>Chordata</taxon>
        <taxon>Craniata</taxon>
        <taxon>Vertebrata</taxon>
        <taxon>Euteleostomi</taxon>
        <taxon>Lepidosauria</taxon>
        <taxon>Squamata</taxon>
        <taxon>Bifurcata</taxon>
        <taxon>Gekkota</taxon>
        <taxon>Sphaerodactylidae</taxon>
        <taxon>Sphaerodactylus</taxon>
    </lineage>
</organism>
<reference evidence="1" key="1">
    <citation type="submission" date="2021-08" db="EMBL/GenBank/DDBJ databases">
        <title>The first chromosome-level gecko genome reveals the dynamic sex chromosomes of Neotropical dwarf geckos (Sphaerodactylidae: Sphaerodactylus).</title>
        <authorList>
            <person name="Pinto B.J."/>
            <person name="Keating S.E."/>
            <person name="Gamble T."/>
        </authorList>
    </citation>
    <scope>NUCLEOTIDE SEQUENCE</scope>
    <source>
        <strain evidence="1">TG3544</strain>
    </source>
</reference>
<accession>A0ACB8GC22</accession>
<keyword evidence="2" id="KW-1185">Reference proteome</keyword>
<dbReference type="Proteomes" id="UP000827872">
    <property type="component" value="Linkage Group LG01"/>
</dbReference>
<sequence length="340" mass="39425">MTTMFDFDRKRRTKESTDSLIMGQFFHTLHRIKKNDTELELWSINKSDFYREFRTVANIGMPFCILGLIGNGILFWLICCTIKKSRFTVYFANVAAGDFIILLHYFVAYLLIFLPARSHFYRHLVKLISLLFGSDGNVYFLTVISAERYIMVISPAWPQPHRPKHLTAILVVSLWTLSCLLTTIEYFLCHPKYLPSHIIGFLYCHTAIVLQYIIDNIVFLPVLLFCILGLFIKIQKRPPQNVIARLDISIMAVVFLHFTLCTILNLTVFANYLVAFMPSSKYRRASLILDCVDSVVNPFVFLFVGYWKKKGQVAFHVLIERSFEEESNSSLETQPDQEQA</sequence>
<name>A0ACB8GC22_9SAUR</name>
<proteinExistence type="predicted"/>
<evidence type="ECO:0000313" key="1">
    <source>
        <dbReference type="EMBL" id="KAH8016992.1"/>
    </source>
</evidence>
<evidence type="ECO:0000313" key="2">
    <source>
        <dbReference type="Proteomes" id="UP000827872"/>
    </source>
</evidence>
<comment type="caution">
    <text evidence="1">The sequence shown here is derived from an EMBL/GenBank/DDBJ whole genome shotgun (WGS) entry which is preliminary data.</text>
</comment>